<name>A0A4Q5M206_9BACT</name>
<evidence type="ECO:0000259" key="1">
    <source>
        <dbReference type="Pfam" id="PF01569"/>
    </source>
</evidence>
<reference evidence="2 3" key="1">
    <citation type="submission" date="2019-02" db="EMBL/GenBank/DDBJ databases">
        <title>Bacterial novel species Emticicia sp. 17J42-9 isolated from soil.</title>
        <authorList>
            <person name="Jung H.-Y."/>
        </authorList>
    </citation>
    <scope>NUCLEOTIDE SEQUENCE [LARGE SCALE GENOMIC DNA]</scope>
    <source>
        <strain evidence="2 3">17J42-9</strain>
    </source>
</reference>
<dbReference type="RefSeq" id="WP_130020272.1">
    <property type="nucleotide sequence ID" value="NZ_SEWF01000008.1"/>
</dbReference>
<dbReference type="OrthoDB" id="7793240at2"/>
<accession>A0A4Q5M206</accession>
<dbReference type="PANTHER" id="PTHR34599">
    <property type="entry name" value="PEROXIDASE-RELATED"/>
    <property type="match status" value="1"/>
</dbReference>
<comment type="caution">
    <text evidence="2">The sequence shown here is derived from an EMBL/GenBank/DDBJ whole genome shotgun (WGS) entry which is preliminary data.</text>
</comment>
<dbReference type="InterPro" id="IPR036938">
    <property type="entry name" value="PAP2/HPO_sf"/>
</dbReference>
<keyword evidence="3" id="KW-1185">Reference proteome</keyword>
<proteinExistence type="predicted"/>
<dbReference type="Pfam" id="PF01569">
    <property type="entry name" value="PAP2"/>
    <property type="match status" value="1"/>
</dbReference>
<dbReference type="Gene3D" id="1.10.606.20">
    <property type="match status" value="1"/>
</dbReference>
<dbReference type="EMBL" id="SEWF01000008">
    <property type="protein sequence ID" value="RYU96291.1"/>
    <property type="molecule type" value="Genomic_DNA"/>
</dbReference>
<feature type="domain" description="Phosphatidic acid phosphatase type 2/haloperoxidase" evidence="1">
    <location>
        <begin position="326"/>
        <end position="426"/>
    </location>
</feature>
<evidence type="ECO:0000313" key="2">
    <source>
        <dbReference type="EMBL" id="RYU96291.1"/>
    </source>
</evidence>
<gene>
    <name evidence="2" type="ORF">EWM59_07190</name>
</gene>
<organism evidence="2 3">
    <name type="scientific">Emticicia agri</name>
    <dbReference type="NCBI Taxonomy" id="2492393"/>
    <lineage>
        <taxon>Bacteria</taxon>
        <taxon>Pseudomonadati</taxon>
        <taxon>Bacteroidota</taxon>
        <taxon>Cytophagia</taxon>
        <taxon>Cytophagales</taxon>
        <taxon>Leadbetterellaceae</taxon>
        <taxon>Emticicia</taxon>
    </lineage>
</organism>
<protein>
    <submittedName>
        <fullName evidence="2">Phosphatase PAP2 family protein</fullName>
    </submittedName>
</protein>
<evidence type="ECO:0000313" key="3">
    <source>
        <dbReference type="Proteomes" id="UP000293162"/>
    </source>
</evidence>
<dbReference type="InterPro" id="IPR000326">
    <property type="entry name" value="PAP2/HPO"/>
</dbReference>
<dbReference type="CDD" id="cd03398">
    <property type="entry name" value="PAP2_haloperoxidase"/>
    <property type="match status" value="1"/>
</dbReference>
<sequence>MLKKSFLFISIAVIGLSLNACKSKSNAKIYNAKAADPELYHQSVELLTEVIIHDIFKPPVAARIYAYSTLAGYEAMVPGFPEYESLGGKLKGFTEAPKPEKGLDYCFPLASTRAFLKVARTLTFSGNFFDDYEKTFFKKYEDMGVPEDVMERSMAYGDSVAAHVMRYSGKDKYKQTRGIRFTVTNLPGTWVPTPPAYADACEPEWNKIRAFALDSAGQFPPPPPPMYNHDKKSAFWKETNEVYELGKNLTEEQKRIAWFWDDNPFVMNVMGHVMFANKKMTPGGHWLAIHTTVSRKTKASFEKSVEGYVLGSIALLDGFISCWREKYRSIKVRPETVINAEVDPKWQPFLQTPPFPEYTSGHSTISAAAAEVFSFVHGDKVAFTDSTEYKHGHGVMSFSSFREAALMASVSRLYGGIHYWSGCDEGNKCGIKIGQEVLRVAQTRKKKNTVAVNK</sequence>
<dbReference type="PANTHER" id="PTHR34599:SF2">
    <property type="entry name" value="TRAF-TYPE DOMAIN-CONTAINING PROTEIN"/>
    <property type="match status" value="1"/>
</dbReference>
<dbReference type="Proteomes" id="UP000293162">
    <property type="component" value="Unassembled WGS sequence"/>
</dbReference>
<dbReference type="AlphaFoldDB" id="A0A4Q5M206"/>
<dbReference type="SUPFAM" id="SSF48317">
    <property type="entry name" value="Acid phosphatase/Vanadium-dependent haloperoxidase"/>
    <property type="match status" value="1"/>
</dbReference>
<dbReference type="InterPro" id="IPR052559">
    <property type="entry name" value="V-haloperoxidase"/>
</dbReference>